<protein>
    <submittedName>
        <fullName evidence="3">Polyadenylate-binding protein-interacting protein 4</fullName>
    </submittedName>
</protein>
<dbReference type="PANTHER" id="PTHR12854:SF12">
    <property type="entry name" value="POLYADENYLATE-BINDING PROTEIN INTERACTING PROTEIN"/>
    <property type="match status" value="1"/>
</dbReference>
<accession>A0AAW2WTW4</accession>
<evidence type="ECO:0000313" key="3">
    <source>
        <dbReference type="EMBL" id="KAL0443381.1"/>
    </source>
</evidence>
<dbReference type="InterPro" id="IPR045117">
    <property type="entry name" value="ATXN2-like"/>
</dbReference>
<feature type="compositionally biased region" description="Polar residues" evidence="1">
    <location>
        <begin position="239"/>
        <end position="249"/>
    </location>
</feature>
<dbReference type="GO" id="GO:0034063">
    <property type="term" value="P:stress granule assembly"/>
    <property type="evidence" value="ECO:0007669"/>
    <property type="project" value="TreeGrafter"/>
</dbReference>
<reference evidence="3" key="2">
    <citation type="journal article" date="2024" name="Plant">
        <title>Genomic evolution and insights into agronomic trait innovations of Sesamum species.</title>
        <authorList>
            <person name="Miao H."/>
            <person name="Wang L."/>
            <person name="Qu L."/>
            <person name="Liu H."/>
            <person name="Sun Y."/>
            <person name="Le M."/>
            <person name="Wang Q."/>
            <person name="Wei S."/>
            <person name="Zheng Y."/>
            <person name="Lin W."/>
            <person name="Duan Y."/>
            <person name="Cao H."/>
            <person name="Xiong S."/>
            <person name="Wang X."/>
            <person name="Wei L."/>
            <person name="Li C."/>
            <person name="Ma Q."/>
            <person name="Ju M."/>
            <person name="Zhao R."/>
            <person name="Li G."/>
            <person name="Mu C."/>
            <person name="Tian Q."/>
            <person name="Mei H."/>
            <person name="Zhang T."/>
            <person name="Gao T."/>
            <person name="Zhang H."/>
        </authorList>
    </citation>
    <scope>NUCLEOTIDE SEQUENCE</scope>
    <source>
        <strain evidence="3">KEN1</strain>
    </source>
</reference>
<organism evidence="3">
    <name type="scientific">Sesamum latifolium</name>
    <dbReference type="NCBI Taxonomy" id="2727402"/>
    <lineage>
        <taxon>Eukaryota</taxon>
        <taxon>Viridiplantae</taxon>
        <taxon>Streptophyta</taxon>
        <taxon>Embryophyta</taxon>
        <taxon>Tracheophyta</taxon>
        <taxon>Spermatophyta</taxon>
        <taxon>Magnoliopsida</taxon>
        <taxon>eudicotyledons</taxon>
        <taxon>Gunneridae</taxon>
        <taxon>Pentapetalae</taxon>
        <taxon>asterids</taxon>
        <taxon>lamiids</taxon>
        <taxon>Lamiales</taxon>
        <taxon>Pedaliaceae</taxon>
        <taxon>Sesamum</taxon>
    </lineage>
</organism>
<feature type="domain" description="Ataxin 2 SM" evidence="2">
    <location>
        <begin position="30"/>
        <end position="108"/>
    </location>
</feature>
<feature type="region of interest" description="Disordered" evidence="1">
    <location>
        <begin position="225"/>
        <end position="258"/>
    </location>
</feature>
<gene>
    <name evidence="3" type="ORF">Slati_2060800</name>
</gene>
<dbReference type="EMBL" id="JACGWN010000007">
    <property type="protein sequence ID" value="KAL0443381.1"/>
    <property type="molecule type" value="Genomic_DNA"/>
</dbReference>
<dbReference type="InterPro" id="IPR010920">
    <property type="entry name" value="LSM_dom_sf"/>
</dbReference>
<dbReference type="GO" id="GO:0010494">
    <property type="term" value="C:cytoplasmic stress granule"/>
    <property type="evidence" value="ECO:0007669"/>
    <property type="project" value="TreeGrafter"/>
</dbReference>
<feature type="region of interest" description="Disordered" evidence="1">
    <location>
        <begin position="287"/>
        <end position="309"/>
    </location>
</feature>
<dbReference type="GO" id="GO:0003729">
    <property type="term" value="F:mRNA binding"/>
    <property type="evidence" value="ECO:0007669"/>
    <property type="project" value="TreeGrafter"/>
</dbReference>
<sequence length="580" mass="61039">MACRKGELREEGKSRSAAAAAAAPLVAVGDALLFTTMCIIGMPVDVHAKDGSVYSGIFHTASVDKDYAIVLKNAKMIKKGNLEANVVNGTLIETLIVQSDDLVQVVAKAGYVGGDSIEAAAGYIECPNKDAEVVKPNESRGNKKHKGQTRQILMSQILAGRGRKGRNDLQTAILGSLEVDLLFAAKRENGFSHTNKPTKVLGSSPEDHSERLDAMKFVKIEAAHTLPVDGRQGGDGSPEVQSDTHNNPEFQDKGATNEVQGSRLSITTCEAQSAAAVNTLEDTMQQVPKGLSSGSNSLEDQGQDRSDETACTVATATNTSVASVPIIDVKSESCLSASSNPFLLVPPKNSGVKKTAKESKLNPGAKIFSPSMSHHRTVTSPAMANGASVPYLPSTYAMAPMAAAQEEVDASSFAHSPVPVKFAPFNNVAVGNGGSDAPYVQPIIGQVVNRTPQPFRYTGQYQNFQAGPAYGHPNVQNVMFGRGPVVCMHHPVSSDVVQSAAGFSPATARPLLTPHQVHLPKHQGTASAQALQLCMAPPILASGPQPFVMPSSIPIQQPLFPVLRPIAVPGANGFLSTKFA</sequence>
<dbReference type="PANTHER" id="PTHR12854">
    <property type="entry name" value="ATAXIN 2-RELATED"/>
    <property type="match status" value="1"/>
</dbReference>
<reference evidence="3" key="1">
    <citation type="submission" date="2020-06" db="EMBL/GenBank/DDBJ databases">
        <authorList>
            <person name="Li T."/>
            <person name="Hu X."/>
            <person name="Zhang T."/>
            <person name="Song X."/>
            <person name="Zhang H."/>
            <person name="Dai N."/>
            <person name="Sheng W."/>
            <person name="Hou X."/>
            <person name="Wei L."/>
        </authorList>
    </citation>
    <scope>NUCLEOTIDE SEQUENCE</scope>
    <source>
        <strain evidence="3">KEN1</strain>
        <tissue evidence="3">Leaf</tissue>
    </source>
</reference>
<dbReference type="SUPFAM" id="SSF50182">
    <property type="entry name" value="Sm-like ribonucleoproteins"/>
    <property type="match status" value="1"/>
</dbReference>
<name>A0AAW2WTW4_9LAMI</name>
<dbReference type="AlphaFoldDB" id="A0AAW2WTW4"/>
<dbReference type="Pfam" id="PF14438">
    <property type="entry name" value="SM-ATX"/>
    <property type="match status" value="1"/>
</dbReference>
<comment type="caution">
    <text evidence="3">The sequence shown here is derived from an EMBL/GenBank/DDBJ whole genome shotgun (WGS) entry which is preliminary data.</text>
</comment>
<feature type="compositionally biased region" description="Polar residues" evidence="1">
    <location>
        <begin position="287"/>
        <end position="300"/>
    </location>
</feature>
<proteinExistence type="predicted"/>
<evidence type="ECO:0000259" key="2">
    <source>
        <dbReference type="Pfam" id="PF14438"/>
    </source>
</evidence>
<dbReference type="InterPro" id="IPR025852">
    <property type="entry name" value="SM_dom_ATX"/>
</dbReference>
<evidence type="ECO:0000256" key="1">
    <source>
        <dbReference type="SAM" id="MobiDB-lite"/>
    </source>
</evidence>